<evidence type="ECO:0000259" key="1">
    <source>
        <dbReference type="Pfam" id="PF02811"/>
    </source>
</evidence>
<dbReference type="Proteomes" id="UP000058925">
    <property type="component" value="Chromosome"/>
</dbReference>
<feature type="domain" description="PHP" evidence="1">
    <location>
        <begin position="8"/>
        <end position="161"/>
    </location>
</feature>
<dbReference type="AlphaFoldDB" id="A0A654M262"/>
<proteinExistence type="predicted"/>
<dbReference type="SUPFAM" id="SSF89550">
    <property type="entry name" value="PHP domain-like"/>
    <property type="match status" value="1"/>
</dbReference>
<organism evidence="2 3">
    <name type="scientific">Candidatus Nitrosocosmicus oleophilus</name>
    <dbReference type="NCBI Taxonomy" id="1353260"/>
    <lineage>
        <taxon>Archaea</taxon>
        <taxon>Nitrososphaerota</taxon>
        <taxon>Nitrososphaeria</taxon>
        <taxon>Nitrososphaerales</taxon>
        <taxon>Nitrososphaeraceae</taxon>
        <taxon>Candidatus Nitrosocosmicus</taxon>
    </lineage>
</organism>
<dbReference type="InterPro" id="IPR004013">
    <property type="entry name" value="PHP_dom"/>
</dbReference>
<gene>
    <name evidence="2" type="primary">polX_2</name>
    <name evidence="2" type="ORF">NMY3_02480</name>
</gene>
<dbReference type="EMBL" id="CP012850">
    <property type="protein sequence ID" value="ALI36673.1"/>
    <property type="molecule type" value="Genomic_DNA"/>
</dbReference>
<accession>A0A654M262</accession>
<dbReference type="Pfam" id="PF02811">
    <property type="entry name" value="PHP"/>
    <property type="match status" value="1"/>
</dbReference>
<dbReference type="InterPro" id="IPR016195">
    <property type="entry name" value="Pol/histidinol_Pase-like"/>
</dbReference>
<keyword evidence="2" id="KW-0540">Nuclease</keyword>
<dbReference type="InterPro" id="IPR050243">
    <property type="entry name" value="PHP_phosphatase"/>
</dbReference>
<dbReference type="GO" id="GO:0008270">
    <property type="term" value="F:zinc ion binding"/>
    <property type="evidence" value="ECO:0007669"/>
    <property type="project" value="TreeGrafter"/>
</dbReference>
<sequence>MMLNMKEDLHIHCNYNDHSSIDLTIPNIINKSESIGLERIAITEHVRKNSEWTKKYIDEIDSYIPRTNVKILKGFEAKILVDGEIDCPNEYLNKDYFIIASFHTRYNKEVWYEGLTKAIKNPNVDVIGHLAPEIDFKVNDREIKNLGDLIVANGKKIEINSKYIRPPKEFLKIFKECGVEFHLGSDAHAINDIGNFNRINDLINLIEEK</sequence>
<reference evidence="3" key="1">
    <citation type="submission" date="2015-10" db="EMBL/GenBank/DDBJ databases">
        <title>Niche specialization of a soil ammonia-oxidizing archaeon, Candidatus Nitrosocosmicus oleophilus.</title>
        <authorList>
            <person name="Jung M.-Y."/>
            <person name="Rhee S.-K."/>
        </authorList>
    </citation>
    <scope>NUCLEOTIDE SEQUENCE [LARGE SCALE GENOMIC DNA]</scope>
    <source>
        <strain evidence="3">MY3</strain>
    </source>
</reference>
<dbReference type="PANTHER" id="PTHR36928:SF1">
    <property type="entry name" value="PHOSPHATASE YCDX-RELATED"/>
    <property type="match status" value="1"/>
</dbReference>
<dbReference type="GO" id="GO:0042578">
    <property type="term" value="F:phosphoric ester hydrolase activity"/>
    <property type="evidence" value="ECO:0007669"/>
    <property type="project" value="TreeGrafter"/>
</dbReference>
<evidence type="ECO:0000313" key="3">
    <source>
        <dbReference type="Proteomes" id="UP000058925"/>
    </source>
</evidence>
<evidence type="ECO:0000313" key="2">
    <source>
        <dbReference type="EMBL" id="ALI36673.1"/>
    </source>
</evidence>
<dbReference type="KEGG" id="taa:NMY3_02480"/>
<dbReference type="Gene3D" id="3.20.20.140">
    <property type="entry name" value="Metal-dependent hydrolases"/>
    <property type="match status" value="1"/>
</dbReference>
<dbReference type="GO" id="GO:0004527">
    <property type="term" value="F:exonuclease activity"/>
    <property type="evidence" value="ECO:0007669"/>
    <property type="project" value="UniProtKB-KW"/>
</dbReference>
<name>A0A654M262_9ARCH</name>
<dbReference type="GO" id="GO:0005829">
    <property type="term" value="C:cytosol"/>
    <property type="evidence" value="ECO:0007669"/>
    <property type="project" value="TreeGrafter"/>
</dbReference>
<keyword evidence="2" id="KW-0269">Exonuclease</keyword>
<dbReference type="PANTHER" id="PTHR36928">
    <property type="entry name" value="PHOSPHATASE YCDX-RELATED"/>
    <property type="match status" value="1"/>
</dbReference>
<protein>
    <submittedName>
        <fullName evidence="2">DNA polymerase/3'-5' exonuclease PolX</fullName>
    </submittedName>
</protein>
<keyword evidence="3" id="KW-1185">Reference proteome</keyword>
<keyword evidence="2" id="KW-0378">Hydrolase</keyword>